<organism evidence="4">
    <name type="scientific">Cladocopium goreaui</name>
    <dbReference type="NCBI Taxonomy" id="2562237"/>
    <lineage>
        <taxon>Eukaryota</taxon>
        <taxon>Sar</taxon>
        <taxon>Alveolata</taxon>
        <taxon>Dinophyceae</taxon>
        <taxon>Suessiales</taxon>
        <taxon>Symbiodiniaceae</taxon>
        <taxon>Cladocopium</taxon>
    </lineage>
</organism>
<dbReference type="EMBL" id="CAMXCT010000965">
    <property type="protein sequence ID" value="CAI3985177.1"/>
    <property type="molecule type" value="Genomic_DNA"/>
</dbReference>
<gene>
    <name evidence="4" type="ORF">C1SCF055_LOCUS12653</name>
</gene>
<dbReference type="PANTHER" id="PTHR22895:SF0">
    <property type="entry name" value="ARMADILLO REPEAT-CONTAINING PROTEIN 6"/>
    <property type="match status" value="1"/>
</dbReference>
<dbReference type="InterPro" id="IPR016024">
    <property type="entry name" value="ARM-type_fold"/>
</dbReference>
<dbReference type="EMBL" id="CAMXCT020000965">
    <property type="protein sequence ID" value="CAL1138552.1"/>
    <property type="molecule type" value="Genomic_DNA"/>
</dbReference>
<proteinExistence type="predicted"/>
<dbReference type="SUPFAM" id="SSF48371">
    <property type="entry name" value="ARM repeat"/>
    <property type="match status" value="1"/>
</dbReference>
<dbReference type="Proteomes" id="UP001152797">
    <property type="component" value="Unassembled WGS sequence"/>
</dbReference>
<accession>A0A9P1FSV6</accession>
<dbReference type="AlphaFoldDB" id="A0A9P1FSV6"/>
<evidence type="ECO:0000256" key="2">
    <source>
        <dbReference type="SAM" id="MobiDB-lite"/>
    </source>
</evidence>
<reference evidence="5" key="2">
    <citation type="submission" date="2024-04" db="EMBL/GenBank/DDBJ databases">
        <authorList>
            <person name="Chen Y."/>
            <person name="Shah S."/>
            <person name="Dougan E. K."/>
            <person name="Thang M."/>
            <person name="Chan C."/>
        </authorList>
    </citation>
    <scope>NUCLEOTIDE SEQUENCE [LARGE SCALE GENOMIC DNA]</scope>
</reference>
<feature type="chain" id="PRO_5043272173" evidence="3">
    <location>
        <begin position="23"/>
        <end position="383"/>
    </location>
</feature>
<feature type="region of interest" description="Disordered" evidence="2">
    <location>
        <begin position="115"/>
        <end position="135"/>
    </location>
</feature>
<comment type="caution">
    <text evidence="4">The sequence shown here is derived from an EMBL/GenBank/DDBJ whole genome shotgun (WGS) entry which is preliminary data.</text>
</comment>
<feature type="signal peptide" evidence="3">
    <location>
        <begin position="1"/>
        <end position="22"/>
    </location>
</feature>
<evidence type="ECO:0000313" key="4">
    <source>
        <dbReference type="EMBL" id="CAI3985177.1"/>
    </source>
</evidence>
<keyword evidence="1" id="KW-0677">Repeat</keyword>
<dbReference type="EMBL" id="CAMXCT030000965">
    <property type="protein sequence ID" value="CAL4772489.1"/>
    <property type="molecule type" value="Genomic_DNA"/>
</dbReference>
<keyword evidence="3" id="KW-0732">Signal</keyword>
<evidence type="ECO:0000256" key="3">
    <source>
        <dbReference type="SAM" id="SignalP"/>
    </source>
</evidence>
<dbReference type="InterPro" id="IPR011989">
    <property type="entry name" value="ARM-like"/>
</dbReference>
<evidence type="ECO:0000256" key="1">
    <source>
        <dbReference type="ARBA" id="ARBA00022737"/>
    </source>
</evidence>
<evidence type="ECO:0000313" key="5">
    <source>
        <dbReference type="EMBL" id="CAL1138552.1"/>
    </source>
</evidence>
<evidence type="ECO:0000313" key="6">
    <source>
        <dbReference type="EMBL" id="CAL4772489.1"/>
    </source>
</evidence>
<sequence>MISLDRALFVLLLGVLLQAILQLRGSGTAVWRSNVAAELALADTLLEHRPDEGDALLLAAFETLEVRKRLVEGQIAQHDAMPWFQRALYDTSSFQAHADWLKSWRQEWSERLAAKPAGTLPRRAKSTKSPSGGLQSAVEVAQDAIKGAAGDWKAAGMDVVLDEVINLMDAEADNAFVLSRSCESLRYMAVDDESRSAVGNSIPVILRAMVLNENSSEVQGYCSGTLVHLAAAPATRSAIIENDGVEAILRGMRLHPGNSFVHLKACAALANLAATSREQKLLMTKGTGQEVLQSLKTHLHDLSVLEYCLGAFHNLATYSENQATLRSLGALRALRDAVRLYPQHAEVQRVGTKTIRLLKGVGRDSVDKAPGDDREDREDLQAV</sequence>
<reference evidence="4" key="1">
    <citation type="submission" date="2022-10" db="EMBL/GenBank/DDBJ databases">
        <authorList>
            <person name="Chen Y."/>
            <person name="Dougan E. K."/>
            <person name="Chan C."/>
            <person name="Rhodes N."/>
            <person name="Thang M."/>
        </authorList>
    </citation>
    <scope>NUCLEOTIDE SEQUENCE</scope>
</reference>
<keyword evidence="7" id="KW-1185">Reference proteome</keyword>
<dbReference type="Gene3D" id="1.25.10.10">
    <property type="entry name" value="Leucine-rich Repeat Variant"/>
    <property type="match status" value="1"/>
</dbReference>
<dbReference type="PANTHER" id="PTHR22895">
    <property type="entry name" value="ARMADILLO REPEAT-CONTAINING PROTEIN 6"/>
    <property type="match status" value="1"/>
</dbReference>
<evidence type="ECO:0000313" key="7">
    <source>
        <dbReference type="Proteomes" id="UP001152797"/>
    </source>
</evidence>
<protein>
    <submittedName>
        <fullName evidence="6">Protein aardvark (Suppressor of amiB protein 16)</fullName>
    </submittedName>
</protein>
<name>A0A9P1FSV6_9DINO</name>
<dbReference type="OrthoDB" id="449062at2759"/>